<dbReference type="RefSeq" id="WP_103426199.1">
    <property type="nucleotide sequence ID" value="NZ_CP026309.1"/>
</dbReference>
<dbReference type="Gene3D" id="3.20.20.140">
    <property type="entry name" value="Metal-dependent hydrolases"/>
    <property type="match status" value="1"/>
</dbReference>
<dbReference type="PANTHER" id="PTHR43383:SF2">
    <property type="entry name" value="AMIDOHYDROLASE 2 FAMILY PROTEIN"/>
    <property type="match status" value="1"/>
</dbReference>
<dbReference type="AlphaFoldDB" id="A0A2I8VKQ4"/>
<evidence type="ECO:0000313" key="2">
    <source>
        <dbReference type="EMBL" id="AUV82510.1"/>
    </source>
</evidence>
<protein>
    <recommendedName>
        <fullName evidence="1">Amidohydrolase-related domain-containing protein</fullName>
    </recommendedName>
</protein>
<sequence length="366" mass="40539">MTIAGVVDSTPLIDNHAHAVEPQSVETIREAFSTFFTEGELSPHHARHTLNYRAALSLLNSHFGTDDEAELLRRRSEVDLESYSKELIGQTGTEVILADDGFPDLSPTEFQAYTDADVRPILRIEPVIEELIDGHDTFEDVVDEFETTVTEALAGDHVALKSIVAYRTGLNVGAPERSDAREAFDTLGDAWDGRLESKPLVDFFLHRACTLAGAADAPVQLHTGFGDADAHPHFVDPTYLYDLLRTHRETPVVLLHASYPYVRQAGYVTSTFEEAYLDVSLALPFAQNGVEPLLRQVFEVTPTSKVMYGSDAFCIPELYVLAADRIRADLTTVLEDLVAEGFLDEQYAETVARNVLRQNAHSLYGL</sequence>
<dbReference type="OrthoDB" id="34429at2157"/>
<dbReference type="KEGG" id="srub:C2R22_13390"/>
<evidence type="ECO:0000259" key="1">
    <source>
        <dbReference type="Pfam" id="PF04909"/>
    </source>
</evidence>
<feature type="domain" description="Amidohydrolase-related" evidence="1">
    <location>
        <begin position="194"/>
        <end position="366"/>
    </location>
</feature>
<dbReference type="InterPro" id="IPR006680">
    <property type="entry name" value="Amidohydro-rel"/>
</dbReference>
<name>A0A2I8VKQ4_9EURY</name>
<dbReference type="GO" id="GO:0016787">
    <property type="term" value="F:hydrolase activity"/>
    <property type="evidence" value="ECO:0007669"/>
    <property type="project" value="InterPro"/>
</dbReference>
<dbReference type="Proteomes" id="UP000236584">
    <property type="component" value="Chromosome"/>
</dbReference>
<dbReference type="SUPFAM" id="SSF51556">
    <property type="entry name" value="Metallo-dependent hydrolases"/>
    <property type="match status" value="1"/>
</dbReference>
<keyword evidence="3" id="KW-1185">Reference proteome</keyword>
<dbReference type="EMBL" id="CP026309">
    <property type="protein sequence ID" value="AUV82510.1"/>
    <property type="molecule type" value="Genomic_DNA"/>
</dbReference>
<dbReference type="GeneID" id="35593103"/>
<dbReference type="PANTHER" id="PTHR43383">
    <property type="entry name" value="NODULIN 6"/>
    <property type="match status" value="1"/>
</dbReference>
<reference evidence="2 3" key="1">
    <citation type="submission" date="2018-01" db="EMBL/GenBank/DDBJ databases">
        <title>Complete genome sequence of Salinigranum rubrum GX10T, an extremely halophilic archaeon isolated from a marine solar saltern.</title>
        <authorList>
            <person name="Han S."/>
        </authorList>
    </citation>
    <scope>NUCLEOTIDE SEQUENCE [LARGE SCALE GENOMIC DNA]</scope>
    <source>
        <strain evidence="2 3">GX10</strain>
    </source>
</reference>
<proteinExistence type="predicted"/>
<gene>
    <name evidence="2" type="ORF">C2R22_13390</name>
</gene>
<organism evidence="2 3">
    <name type="scientific">Salinigranum rubrum</name>
    <dbReference type="NCBI Taxonomy" id="755307"/>
    <lineage>
        <taxon>Archaea</taxon>
        <taxon>Methanobacteriati</taxon>
        <taxon>Methanobacteriota</taxon>
        <taxon>Stenosarchaea group</taxon>
        <taxon>Halobacteria</taxon>
        <taxon>Halobacteriales</taxon>
        <taxon>Haloferacaceae</taxon>
        <taxon>Salinigranum</taxon>
    </lineage>
</organism>
<evidence type="ECO:0000313" key="3">
    <source>
        <dbReference type="Proteomes" id="UP000236584"/>
    </source>
</evidence>
<dbReference type="Pfam" id="PF04909">
    <property type="entry name" value="Amidohydro_2"/>
    <property type="match status" value="1"/>
</dbReference>
<accession>A0A2I8VKQ4</accession>
<dbReference type="InterPro" id="IPR032466">
    <property type="entry name" value="Metal_Hydrolase"/>
</dbReference>